<accession>A0ABS4ND70</accession>
<evidence type="ECO:0000256" key="4">
    <source>
        <dbReference type="ARBA" id="ARBA00022519"/>
    </source>
</evidence>
<evidence type="ECO:0000256" key="2">
    <source>
        <dbReference type="ARBA" id="ARBA00022448"/>
    </source>
</evidence>
<feature type="transmembrane region" description="Helical" evidence="8">
    <location>
        <begin position="110"/>
        <end position="134"/>
    </location>
</feature>
<evidence type="ECO:0000256" key="3">
    <source>
        <dbReference type="ARBA" id="ARBA00022475"/>
    </source>
</evidence>
<dbReference type="PANTHER" id="PTHR32196:SF21">
    <property type="entry name" value="ABC TRANSPORTER PERMEASE PROTEIN YPHD-RELATED"/>
    <property type="match status" value="1"/>
</dbReference>
<dbReference type="Proteomes" id="UP001166402">
    <property type="component" value="Unassembled WGS sequence"/>
</dbReference>
<evidence type="ECO:0000256" key="6">
    <source>
        <dbReference type="ARBA" id="ARBA00022989"/>
    </source>
</evidence>
<feature type="transmembrane region" description="Helical" evidence="8">
    <location>
        <begin position="21"/>
        <end position="46"/>
    </location>
</feature>
<keyword evidence="10" id="KW-1185">Reference proteome</keyword>
<gene>
    <name evidence="9" type="ORF">J2Z80_000458</name>
</gene>
<feature type="transmembrane region" description="Helical" evidence="8">
    <location>
        <begin position="189"/>
        <end position="210"/>
    </location>
</feature>
<protein>
    <submittedName>
        <fullName evidence="9">Ribose/xylose/arabinose/galactoside ABC-type transport system permease subunit</fullName>
    </submittedName>
</protein>
<keyword evidence="3" id="KW-1003">Cell membrane</keyword>
<comment type="caution">
    <text evidence="9">The sequence shown here is derived from an EMBL/GenBank/DDBJ whole genome shotgun (WGS) entry which is preliminary data.</text>
</comment>
<dbReference type="RefSeq" id="WP_209452922.1">
    <property type="nucleotide sequence ID" value="NZ_JAGGLT010000003.1"/>
</dbReference>
<keyword evidence="7 8" id="KW-0472">Membrane</keyword>
<proteinExistence type="predicted"/>
<evidence type="ECO:0000256" key="7">
    <source>
        <dbReference type="ARBA" id="ARBA00023136"/>
    </source>
</evidence>
<dbReference type="Pfam" id="PF02653">
    <property type="entry name" value="BPD_transp_2"/>
    <property type="match status" value="1"/>
</dbReference>
<sequence>MEKIANPKQKEKKKNSLSIGMLLLKVRTFVVLAILLIVFSFIAPNFTNKESIILIIKHVALYGLLGIGMTLVIITGGIDLSVGSIVGLSAMISGGLIYEGLALPIFGVKIYFNVPIIIILTLISGVIIGLINGIVITKFKVTPFITTLGMLYIARGLALLRSNGATFPDLTGKAELGNTGFQFLGQGTILGIPVAIWIFAIISLIAAFLLKKTPLGWHIYATGGNENAAKLSGILTDRVKLFVYAFSGLCAAFVGLIAASQLTAAQPATGESWELSAIAASVLGGTSMMGGVGTIGGAVIGALIIGVINDGMVMSGVSEFWQQVIRGSVIIIAVIVDQVQRNMEAKMALEQKNA</sequence>
<feature type="transmembrane region" description="Helical" evidence="8">
    <location>
        <begin position="80"/>
        <end position="98"/>
    </location>
</feature>
<name>A0ABS4ND70_9THEO</name>
<dbReference type="EMBL" id="JAGGLT010000003">
    <property type="protein sequence ID" value="MBP2070958.1"/>
    <property type="molecule type" value="Genomic_DNA"/>
</dbReference>
<feature type="transmembrane region" description="Helical" evidence="8">
    <location>
        <begin position="241"/>
        <end position="262"/>
    </location>
</feature>
<keyword evidence="2" id="KW-0813">Transport</keyword>
<reference evidence="9" key="1">
    <citation type="submission" date="2021-03" db="EMBL/GenBank/DDBJ databases">
        <title>Genomic Encyclopedia of Type Strains, Phase IV (KMG-IV): sequencing the most valuable type-strain genomes for metagenomic binning, comparative biology and taxonomic classification.</title>
        <authorList>
            <person name="Goeker M."/>
        </authorList>
    </citation>
    <scope>NUCLEOTIDE SEQUENCE</scope>
    <source>
        <strain evidence="9">DSM 101588</strain>
    </source>
</reference>
<dbReference type="InterPro" id="IPR001851">
    <property type="entry name" value="ABC_transp_permease"/>
</dbReference>
<feature type="transmembrane region" description="Helical" evidence="8">
    <location>
        <begin position="141"/>
        <end position="160"/>
    </location>
</feature>
<evidence type="ECO:0000256" key="1">
    <source>
        <dbReference type="ARBA" id="ARBA00004651"/>
    </source>
</evidence>
<dbReference type="PANTHER" id="PTHR32196">
    <property type="entry name" value="ABC TRANSPORTER PERMEASE PROTEIN YPHD-RELATED-RELATED"/>
    <property type="match status" value="1"/>
</dbReference>
<dbReference type="CDD" id="cd06579">
    <property type="entry name" value="TM_PBP1_transp_AraH_like"/>
    <property type="match status" value="1"/>
</dbReference>
<keyword evidence="6 8" id="KW-1133">Transmembrane helix</keyword>
<feature type="transmembrane region" description="Helical" evidence="8">
    <location>
        <begin position="52"/>
        <end position="73"/>
    </location>
</feature>
<keyword evidence="4" id="KW-0997">Cell inner membrane</keyword>
<organism evidence="9 10">
    <name type="scientific">Thermoanaerobacterium butyriciformans</name>
    <dbReference type="NCBI Taxonomy" id="1702242"/>
    <lineage>
        <taxon>Bacteria</taxon>
        <taxon>Bacillati</taxon>
        <taxon>Bacillota</taxon>
        <taxon>Clostridia</taxon>
        <taxon>Thermoanaerobacterales</taxon>
        <taxon>Thermoanaerobacteraceae</taxon>
        <taxon>Thermoanaerobacterium</taxon>
    </lineage>
</organism>
<evidence type="ECO:0000313" key="10">
    <source>
        <dbReference type="Proteomes" id="UP001166402"/>
    </source>
</evidence>
<feature type="transmembrane region" description="Helical" evidence="8">
    <location>
        <begin position="282"/>
        <end position="308"/>
    </location>
</feature>
<evidence type="ECO:0000313" key="9">
    <source>
        <dbReference type="EMBL" id="MBP2070958.1"/>
    </source>
</evidence>
<comment type="subcellular location">
    <subcellularLocation>
        <location evidence="1">Cell membrane</location>
        <topology evidence="1">Multi-pass membrane protein</topology>
    </subcellularLocation>
</comment>
<evidence type="ECO:0000256" key="8">
    <source>
        <dbReference type="SAM" id="Phobius"/>
    </source>
</evidence>
<evidence type="ECO:0000256" key="5">
    <source>
        <dbReference type="ARBA" id="ARBA00022692"/>
    </source>
</evidence>
<keyword evidence="5 8" id="KW-0812">Transmembrane</keyword>